<dbReference type="InterPro" id="IPR028933">
    <property type="entry name" value="Lebercilin_dom"/>
</dbReference>
<evidence type="ECO:0000256" key="2">
    <source>
        <dbReference type="SAM" id="MobiDB-lite"/>
    </source>
</evidence>
<evidence type="ECO:0000313" key="5">
    <source>
        <dbReference type="Proteomes" id="UP000299102"/>
    </source>
</evidence>
<keyword evidence="5" id="KW-1185">Reference proteome</keyword>
<sequence length="450" mass="51158">MNDFQGLMIQPEESDDTVGRNLFEREKLQNQVAELTAKVDQQNATISTLQRRLALEAKNFQHRLQAEINRHKDTRHHLDQAINNADKLSLLIEMKQKMAGVPAKNKSLSNKSSNIINGSLSRPTSKTERSDQSSQEADVQEIAKLCENSRSISSALSREEDDAYEARSRHYTRSRSNYTRRSTPNRKVIKETDTDVSDLTRTVQNGMNNLSLFDDEIDFTDYSSDAAQKKIEAMKAEMMKKIKNKEDAPTRKSSAVRKYSADESIEEQIEEEVVENENSYTKFPKVRQNSAVIFNNKTHLEESADSTKESVSADEEQDEIVENKNFKAPINKYCKDIIAGIEKSSKIIDKHIDEFKSSKIEGDRIVEQLHAVDKMNELVTSRNDIPEEALVELNNNFKMLTDQVYNDIQPTKKRLSSGKLSASRSNSRANLFGDANLSNKDLLNDLLGKK</sequence>
<dbReference type="OrthoDB" id="2123794at2759"/>
<comment type="caution">
    <text evidence="4">The sequence shown here is derived from an EMBL/GenBank/DDBJ whole genome shotgun (WGS) entry which is preliminary data.</text>
</comment>
<evidence type="ECO:0000259" key="3">
    <source>
        <dbReference type="Pfam" id="PF15619"/>
    </source>
</evidence>
<protein>
    <recommendedName>
        <fullName evidence="3">Lebercilin domain-containing protein</fullName>
    </recommendedName>
</protein>
<feature type="region of interest" description="Disordered" evidence="2">
    <location>
        <begin position="153"/>
        <end position="185"/>
    </location>
</feature>
<name>A0A4C1Z1Q3_EUMVA</name>
<evidence type="ECO:0000313" key="4">
    <source>
        <dbReference type="EMBL" id="GBP80537.1"/>
    </source>
</evidence>
<evidence type="ECO:0000256" key="1">
    <source>
        <dbReference type="SAM" id="Coils"/>
    </source>
</evidence>
<dbReference type="AlphaFoldDB" id="A0A4C1Z1Q3"/>
<dbReference type="EMBL" id="BGZK01001467">
    <property type="protein sequence ID" value="GBP80537.1"/>
    <property type="molecule type" value="Genomic_DNA"/>
</dbReference>
<feature type="coiled-coil region" evidence="1">
    <location>
        <begin position="25"/>
        <end position="52"/>
    </location>
</feature>
<reference evidence="4 5" key="1">
    <citation type="journal article" date="2019" name="Commun. Biol.">
        <title>The bagworm genome reveals a unique fibroin gene that provides high tensile strength.</title>
        <authorList>
            <person name="Kono N."/>
            <person name="Nakamura H."/>
            <person name="Ohtoshi R."/>
            <person name="Tomita M."/>
            <person name="Numata K."/>
            <person name="Arakawa K."/>
        </authorList>
    </citation>
    <scope>NUCLEOTIDE SEQUENCE [LARGE SCALE GENOMIC DNA]</scope>
</reference>
<gene>
    <name evidence="4" type="ORF">EVAR_39407_1</name>
</gene>
<feature type="compositionally biased region" description="Low complexity" evidence="2">
    <location>
        <begin position="104"/>
        <end position="121"/>
    </location>
</feature>
<dbReference type="Proteomes" id="UP000299102">
    <property type="component" value="Unassembled WGS sequence"/>
</dbReference>
<organism evidence="4 5">
    <name type="scientific">Eumeta variegata</name>
    <name type="common">Bagworm moth</name>
    <name type="synonym">Eumeta japonica</name>
    <dbReference type="NCBI Taxonomy" id="151549"/>
    <lineage>
        <taxon>Eukaryota</taxon>
        <taxon>Metazoa</taxon>
        <taxon>Ecdysozoa</taxon>
        <taxon>Arthropoda</taxon>
        <taxon>Hexapoda</taxon>
        <taxon>Insecta</taxon>
        <taxon>Pterygota</taxon>
        <taxon>Neoptera</taxon>
        <taxon>Endopterygota</taxon>
        <taxon>Lepidoptera</taxon>
        <taxon>Glossata</taxon>
        <taxon>Ditrysia</taxon>
        <taxon>Tineoidea</taxon>
        <taxon>Psychidae</taxon>
        <taxon>Oiketicinae</taxon>
        <taxon>Eumeta</taxon>
    </lineage>
</organism>
<feature type="domain" description="Lebercilin" evidence="3">
    <location>
        <begin position="19"/>
        <end position="97"/>
    </location>
</feature>
<feature type="region of interest" description="Disordered" evidence="2">
    <location>
        <begin position="101"/>
        <end position="139"/>
    </location>
</feature>
<feature type="compositionally biased region" description="Low complexity" evidence="2">
    <location>
        <begin position="174"/>
        <end position="185"/>
    </location>
</feature>
<keyword evidence="1" id="KW-0175">Coiled coil</keyword>
<dbReference type="STRING" id="151549.A0A4C1Z1Q3"/>
<dbReference type="Pfam" id="PF15619">
    <property type="entry name" value="Lebercilin"/>
    <property type="match status" value="1"/>
</dbReference>
<accession>A0A4C1Z1Q3</accession>
<proteinExistence type="predicted"/>